<dbReference type="EMBL" id="VICD02000084">
    <property type="protein sequence ID" value="KAB8194372.1"/>
    <property type="molecule type" value="Genomic_DNA"/>
</dbReference>
<evidence type="ECO:0000256" key="6">
    <source>
        <dbReference type="ARBA" id="ARBA00022842"/>
    </source>
</evidence>
<comment type="function">
    <text evidence="2 10">Forms oxaloacetate, a four-carbon dicarboxylic acid source for the tricarboxylic acid cycle.</text>
</comment>
<protein>
    <recommendedName>
        <fullName evidence="5 10">Phosphoenolpyruvate carboxylase</fullName>
        <shortName evidence="10">PEPC</shortName>
        <shortName evidence="10">PEPCase</shortName>
        <ecNumber evidence="4 10">4.1.1.31</ecNumber>
    </recommendedName>
</protein>
<dbReference type="RefSeq" id="WP_141481729.1">
    <property type="nucleotide sequence ID" value="NZ_VICD02000084.1"/>
</dbReference>
<dbReference type="PROSITE" id="PS00781">
    <property type="entry name" value="PEPCASE_1"/>
    <property type="match status" value="1"/>
</dbReference>
<dbReference type="GO" id="GO:0005829">
    <property type="term" value="C:cytosol"/>
    <property type="evidence" value="ECO:0007669"/>
    <property type="project" value="TreeGrafter"/>
</dbReference>
<evidence type="ECO:0000256" key="5">
    <source>
        <dbReference type="ARBA" id="ARBA00022419"/>
    </source>
</evidence>
<dbReference type="InterPro" id="IPR015813">
    <property type="entry name" value="Pyrv/PenolPyrv_kinase-like_dom"/>
</dbReference>
<comment type="cofactor">
    <cofactor evidence="1 10">
        <name>Mg(2+)</name>
        <dbReference type="ChEBI" id="CHEBI:18420"/>
    </cofactor>
</comment>
<dbReference type="HAMAP" id="MF_00595">
    <property type="entry name" value="PEPcase_type1"/>
    <property type="match status" value="1"/>
</dbReference>
<dbReference type="Proteomes" id="UP000320431">
    <property type="component" value="Unassembled WGS sequence"/>
</dbReference>
<comment type="similarity">
    <text evidence="3 10">Belongs to the PEPCase type 1 family.</text>
</comment>
<organism evidence="11 12">
    <name type="scientific">Marilutibacter maris</name>
    <dbReference type="NCBI Taxonomy" id="1605891"/>
    <lineage>
        <taxon>Bacteria</taxon>
        <taxon>Pseudomonadati</taxon>
        <taxon>Pseudomonadota</taxon>
        <taxon>Gammaproteobacteria</taxon>
        <taxon>Lysobacterales</taxon>
        <taxon>Lysobacteraceae</taxon>
        <taxon>Marilutibacter</taxon>
    </lineage>
</organism>
<dbReference type="PROSITE" id="PS00393">
    <property type="entry name" value="PEPCASE_2"/>
    <property type="match status" value="1"/>
</dbReference>
<evidence type="ECO:0000313" key="11">
    <source>
        <dbReference type="EMBL" id="KAB8194372.1"/>
    </source>
</evidence>
<dbReference type="GO" id="GO:0006099">
    <property type="term" value="P:tricarboxylic acid cycle"/>
    <property type="evidence" value="ECO:0007669"/>
    <property type="project" value="InterPro"/>
</dbReference>
<evidence type="ECO:0000313" key="12">
    <source>
        <dbReference type="Proteomes" id="UP000320431"/>
    </source>
</evidence>
<evidence type="ECO:0000256" key="2">
    <source>
        <dbReference type="ARBA" id="ARBA00003670"/>
    </source>
</evidence>
<evidence type="ECO:0000256" key="8">
    <source>
        <dbReference type="ARBA" id="ARBA00023300"/>
    </source>
</evidence>
<comment type="subunit">
    <text evidence="10">Homotetramer.</text>
</comment>
<keyword evidence="6 10" id="KW-0460">Magnesium</keyword>
<dbReference type="InterPro" id="IPR033129">
    <property type="entry name" value="PEPCASE_His_AS"/>
</dbReference>
<evidence type="ECO:0000256" key="10">
    <source>
        <dbReference type="HAMAP-Rule" id="MF_00595"/>
    </source>
</evidence>
<keyword evidence="7 10" id="KW-0456">Lyase</keyword>
<gene>
    <name evidence="10" type="primary">ppc</name>
    <name evidence="11" type="ORF">FKV24_006035</name>
</gene>
<evidence type="ECO:0000256" key="9">
    <source>
        <dbReference type="ARBA" id="ARBA00048995"/>
    </source>
</evidence>
<evidence type="ECO:0000256" key="7">
    <source>
        <dbReference type="ARBA" id="ARBA00023239"/>
    </source>
</evidence>
<comment type="caution">
    <text evidence="11">The sequence shown here is derived from an EMBL/GenBank/DDBJ whole genome shotgun (WGS) entry which is preliminary data.</text>
</comment>
<dbReference type="PANTHER" id="PTHR30523:SF6">
    <property type="entry name" value="PHOSPHOENOLPYRUVATE CARBOXYLASE"/>
    <property type="match status" value="1"/>
</dbReference>
<dbReference type="PANTHER" id="PTHR30523">
    <property type="entry name" value="PHOSPHOENOLPYRUVATE CARBOXYLASE"/>
    <property type="match status" value="1"/>
</dbReference>
<keyword evidence="8 10" id="KW-0120">Carbon dioxide fixation</keyword>
<comment type="catalytic activity">
    <reaction evidence="9 10">
        <text>oxaloacetate + phosphate = phosphoenolpyruvate + hydrogencarbonate</text>
        <dbReference type="Rhea" id="RHEA:28370"/>
        <dbReference type="ChEBI" id="CHEBI:16452"/>
        <dbReference type="ChEBI" id="CHEBI:17544"/>
        <dbReference type="ChEBI" id="CHEBI:43474"/>
        <dbReference type="ChEBI" id="CHEBI:58702"/>
        <dbReference type="EC" id="4.1.1.31"/>
    </reaction>
</comment>
<evidence type="ECO:0000256" key="1">
    <source>
        <dbReference type="ARBA" id="ARBA00001946"/>
    </source>
</evidence>
<keyword evidence="11" id="KW-0670">Pyruvate</keyword>
<dbReference type="GO" id="GO:0006107">
    <property type="term" value="P:oxaloacetate metabolic process"/>
    <property type="evidence" value="ECO:0007669"/>
    <property type="project" value="UniProtKB-UniRule"/>
</dbReference>
<evidence type="ECO:0000256" key="3">
    <source>
        <dbReference type="ARBA" id="ARBA00008346"/>
    </source>
</evidence>
<dbReference type="GO" id="GO:0000287">
    <property type="term" value="F:magnesium ion binding"/>
    <property type="evidence" value="ECO:0007669"/>
    <property type="project" value="UniProtKB-UniRule"/>
</dbReference>
<dbReference type="GO" id="GO:0008964">
    <property type="term" value="F:phosphoenolpyruvate carboxylase activity"/>
    <property type="evidence" value="ECO:0007669"/>
    <property type="project" value="UniProtKB-UniRule"/>
</dbReference>
<dbReference type="InterPro" id="IPR022805">
    <property type="entry name" value="PEP_COase_bac/pln-type"/>
</dbReference>
<dbReference type="InterPro" id="IPR018129">
    <property type="entry name" value="PEP_COase_Lys_AS"/>
</dbReference>
<proteinExistence type="inferred from homology"/>
<feature type="active site" evidence="10">
    <location>
        <position position="161"/>
    </location>
</feature>
<feature type="active site" evidence="10">
    <location>
        <position position="600"/>
    </location>
</feature>
<dbReference type="InterPro" id="IPR021135">
    <property type="entry name" value="PEP_COase"/>
</dbReference>
<reference evidence="11 12" key="1">
    <citation type="submission" date="2019-10" db="EMBL/GenBank/DDBJ databases">
        <title>Lysobacter alkalisoli sp. nov., isolated from saline-alkaline soil.</title>
        <authorList>
            <person name="Sun J.-Q."/>
        </authorList>
    </citation>
    <scope>NUCLEOTIDE SEQUENCE [LARGE SCALE GENOMIC DNA]</scope>
    <source>
        <strain evidence="11 12">KCTC 42381</strain>
    </source>
</reference>
<dbReference type="GO" id="GO:0015977">
    <property type="term" value="P:carbon fixation"/>
    <property type="evidence" value="ECO:0007669"/>
    <property type="project" value="UniProtKB-UniRule"/>
</dbReference>
<name>A0A508AYQ6_9GAMM</name>
<dbReference type="SUPFAM" id="SSF51621">
    <property type="entry name" value="Phosphoenolpyruvate/pyruvate domain"/>
    <property type="match status" value="1"/>
</dbReference>
<dbReference type="NCBIfam" id="NF000584">
    <property type="entry name" value="PRK00009.1"/>
    <property type="match status" value="1"/>
</dbReference>
<sequence>MSESSQLHAESSEEPLRIVEFASTDALLREDVKTLGALVGEILAEQRGDAFLGEVEALRRSAIRRREAGAPVDELAAALAGIELSQASDLVRAFATYFQAVNLAERVHRIRRRRDYERSGAGAQPGSLRDVLASLAGQGVSAEEVLELLPRLRIEPVFTAHPTEAVRRALLEKERQIVACLVDDIDRGLTPAERRADRERIRLALTASWQTAEAPAAKPSVADEFEHVGFYLSEVLYKVLPVFHEAFDEALRENYGIGDTPSKGMPSRDMPSGEMPSGDTLPPLLGFGTWVGGDMDGNPNVGADTIVASLVGQRGLVLAAYRRDLAALGELLSQSLHRVAVDAAVLERLEDYRKRLPLAAARLRPRHADMPYRNLLALMIERIDLTVKEAPGGYEDAAGFLADIEAIEASLLGNGGEHAGLFAVRRLRRRAQCFGFHLATLDLRQDSAVHDAALAAVFDDPQWAQRSPSERAGRLHGIVDGSVETPAVEPEPAAAVLAVFRAVAELRPRFGARAFGPYIISMSRSAADALAVLALARVAKCTDDAGEVPLDVAPLFETVDDLAAAPDTLEALFADPLYRAHLAARGNRQMVMLGYSDSAKDGGIVASRWALQQTQIALTRLAHDSGIRIAFFHGRGGSISRGGGKTERAVIAAPRGSVDGTLRLTEQGEVIHRKYGIRAIALRNLEQTTGAVLRATLRPRPPEPREAGWRKIAAQLAADARTHYRALVHEHPDFPAYFRAATPIDVIERLRIGSRPAKRASGGGAPGIGSLRAIPWVFAWAQNRCGLTAWYGVGTALRTALDTHGRDALAEMARDWPFFGTLVDDVEMVLAKSDPAIFERYSRLAGELHATMHPGIAEEFERTRDAVLAIKGENDLLAHDRRLRQSIRLRNPYVDPISLLQVDLLARWREAGSPDDERLRALVATVNGIAAGIQNTG</sequence>
<dbReference type="Pfam" id="PF00311">
    <property type="entry name" value="PEPcase"/>
    <property type="match status" value="1"/>
</dbReference>
<dbReference type="AlphaFoldDB" id="A0A508AYQ6"/>
<accession>A0A508AYQ6</accession>
<dbReference type="PRINTS" id="PR00150">
    <property type="entry name" value="PEPCARBXLASE"/>
</dbReference>
<dbReference type="EC" id="4.1.1.31" evidence="4 10"/>
<evidence type="ECO:0000256" key="4">
    <source>
        <dbReference type="ARBA" id="ARBA00012305"/>
    </source>
</evidence>
<dbReference type="Gene3D" id="1.20.1440.90">
    <property type="entry name" value="Phosphoenolpyruvate/pyruvate domain"/>
    <property type="match status" value="1"/>
</dbReference>